<comment type="caution">
    <text evidence="2">The sequence shown here is derived from an EMBL/GenBank/DDBJ whole genome shotgun (WGS) entry which is preliminary data.</text>
</comment>
<evidence type="ECO:0000259" key="1">
    <source>
        <dbReference type="Pfam" id="PF00483"/>
    </source>
</evidence>
<dbReference type="InterPro" id="IPR005835">
    <property type="entry name" value="NTP_transferase_dom"/>
</dbReference>
<feature type="non-terminal residue" evidence="2">
    <location>
        <position position="51"/>
    </location>
</feature>
<dbReference type="Proteomes" id="UP000265520">
    <property type="component" value="Unassembled WGS sequence"/>
</dbReference>
<evidence type="ECO:0000313" key="2">
    <source>
        <dbReference type="EMBL" id="MCI11993.1"/>
    </source>
</evidence>
<proteinExistence type="predicted"/>
<dbReference type="InterPro" id="IPR050486">
    <property type="entry name" value="Mannose-1P_guanyltransferase"/>
</dbReference>
<accession>A0A392PIT3</accession>
<dbReference type="EMBL" id="LXQA010082323">
    <property type="protein sequence ID" value="MCI11993.1"/>
    <property type="molecule type" value="Genomic_DNA"/>
</dbReference>
<keyword evidence="3" id="KW-1185">Reference proteome</keyword>
<sequence>MDSSEKVVAVIMVGGPTKGTRFRPLSFNTPKPLFPLAGQPMVHHPISACKR</sequence>
<name>A0A392PIT3_9FABA</name>
<keyword evidence="2" id="KW-0808">Transferase</keyword>
<dbReference type="PANTHER" id="PTHR22572">
    <property type="entry name" value="SUGAR-1-PHOSPHATE GUANYL TRANSFERASE"/>
    <property type="match status" value="1"/>
</dbReference>
<dbReference type="SUPFAM" id="SSF53448">
    <property type="entry name" value="Nucleotide-diphospho-sugar transferases"/>
    <property type="match status" value="1"/>
</dbReference>
<reference evidence="2 3" key="1">
    <citation type="journal article" date="2018" name="Front. Plant Sci.">
        <title>Red Clover (Trifolium pratense) and Zigzag Clover (T. medium) - A Picture of Genomic Similarities and Differences.</title>
        <authorList>
            <person name="Dluhosova J."/>
            <person name="Istvanek J."/>
            <person name="Nedelnik J."/>
            <person name="Repkova J."/>
        </authorList>
    </citation>
    <scope>NUCLEOTIDE SEQUENCE [LARGE SCALE GENOMIC DNA]</scope>
    <source>
        <strain evidence="3">cv. 10/8</strain>
        <tissue evidence="2">Leaf</tissue>
    </source>
</reference>
<evidence type="ECO:0000313" key="3">
    <source>
        <dbReference type="Proteomes" id="UP000265520"/>
    </source>
</evidence>
<dbReference type="GO" id="GO:0016740">
    <property type="term" value="F:transferase activity"/>
    <property type="evidence" value="ECO:0007669"/>
    <property type="project" value="UniProtKB-KW"/>
</dbReference>
<organism evidence="2 3">
    <name type="scientific">Trifolium medium</name>
    <dbReference type="NCBI Taxonomy" id="97028"/>
    <lineage>
        <taxon>Eukaryota</taxon>
        <taxon>Viridiplantae</taxon>
        <taxon>Streptophyta</taxon>
        <taxon>Embryophyta</taxon>
        <taxon>Tracheophyta</taxon>
        <taxon>Spermatophyta</taxon>
        <taxon>Magnoliopsida</taxon>
        <taxon>eudicotyledons</taxon>
        <taxon>Gunneridae</taxon>
        <taxon>Pentapetalae</taxon>
        <taxon>rosids</taxon>
        <taxon>fabids</taxon>
        <taxon>Fabales</taxon>
        <taxon>Fabaceae</taxon>
        <taxon>Papilionoideae</taxon>
        <taxon>50 kb inversion clade</taxon>
        <taxon>NPAAA clade</taxon>
        <taxon>Hologalegina</taxon>
        <taxon>IRL clade</taxon>
        <taxon>Trifolieae</taxon>
        <taxon>Trifolium</taxon>
    </lineage>
</organism>
<dbReference type="Pfam" id="PF00483">
    <property type="entry name" value="NTP_transferase"/>
    <property type="match status" value="1"/>
</dbReference>
<feature type="domain" description="Nucleotidyl transferase" evidence="1">
    <location>
        <begin position="9"/>
        <end position="50"/>
    </location>
</feature>
<dbReference type="Gene3D" id="3.90.550.10">
    <property type="entry name" value="Spore Coat Polysaccharide Biosynthesis Protein SpsA, Chain A"/>
    <property type="match status" value="1"/>
</dbReference>
<dbReference type="InterPro" id="IPR029044">
    <property type="entry name" value="Nucleotide-diphossugar_trans"/>
</dbReference>
<dbReference type="AlphaFoldDB" id="A0A392PIT3"/>
<protein>
    <submittedName>
        <fullName evidence="2">Mannose-1-phosphate guanyltransferase alpha-like</fullName>
    </submittedName>
</protein>